<dbReference type="UniPathway" id="UPA00094"/>
<evidence type="ECO:0000256" key="9">
    <source>
        <dbReference type="ARBA" id="ARBA00023160"/>
    </source>
</evidence>
<evidence type="ECO:0000256" key="14">
    <source>
        <dbReference type="PIRNR" id="PIRNR000447"/>
    </source>
</evidence>
<feature type="active site" description="For beta-ketoacyl synthase activity" evidence="15">
    <location>
        <position position="173"/>
    </location>
</feature>
<proteinExistence type="inferred from homology"/>
<keyword evidence="8" id="KW-0443">Lipid metabolism</keyword>
<evidence type="ECO:0000259" key="17">
    <source>
        <dbReference type="PROSITE" id="PS52004"/>
    </source>
</evidence>
<keyword evidence="9 14" id="KW-0275">Fatty acid biosynthesis</keyword>
<protein>
    <recommendedName>
        <fullName evidence="4 14">3-oxoacyl-[acyl-carrier-protein] synthase 2</fullName>
        <ecNumber evidence="3 14">2.3.1.179</ecNumber>
    </recommendedName>
</protein>
<dbReference type="PANTHER" id="PTHR11712">
    <property type="entry name" value="POLYKETIDE SYNTHASE-RELATED"/>
    <property type="match status" value="1"/>
</dbReference>
<dbReference type="NCBIfam" id="TIGR03150">
    <property type="entry name" value="fabF"/>
    <property type="match status" value="1"/>
</dbReference>
<dbReference type="Pfam" id="PF00109">
    <property type="entry name" value="ketoacyl-synt"/>
    <property type="match status" value="1"/>
</dbReference>
<dbReference type="PANTHER" id="PTHR11712:SF336">
    <property type="entry name" value="3-OXOACYL-[ACYL-CARRIER-PROTEIN] SYNTHASE, MITOCHONDRIAL"/>
    <property type="match status" value="1"/>
</dbReference>
<keyword evidence="19" id="KW-1185">Reference proteome</keyword>
<evidence type="ECO:0000256" key="8">
    <source>
        <dbReference type="ARBA" id="ARBA00023098"/>
    </source>
</evidence>
<dbReference type="GO" id="GO:0030497">
    <property type="term" value="P:fatty acid elongation"/>
    <property type="evidence" value="ECO:0007669"/>
    <property type="project" value="UniProtKB-ARBA"/>
</dbReference>
<evidence type="ECO:0000256" key="4">
    <source>
        <dbReference type="ARBA" id="ARBA00014657"/>
    </source>
</evidence>
<evidence type="ECO:0000256" key="13">
    <source>
        <dbReference type="ARBA" id="ARBA00047659"/>
    </source>
</evidence>
<evidence type="ECO:0000256" key="1">
    <source>
        <dbReference type="ARBA" id="ARBA00005194"/>
    </source>
</evidence>
<evidence type="ECO:0000256" key="3">
    <source>
        <dbReference type="ARBA" id="ARBA00012356"/>
    </source>
</evidence>
<dbReference type="FunFam" id="3.40.47.10:FF:000018">
    <property type="entry name" value="3-oxoacyl-[acyl-carrier-protein] synthase 2"/>
    <property type="match status" value="1"/>
</dbReference>
<dbReference type="NCBIfam" id="NF005589">
    <property type="entry name" value="PRK07314.1"/>
    <property type="match status" value="1"/>
</dbReference>
<dbReference type="InterPro" id="IPR014031">
    <property type="entry name" value="Ketoacyl_synth_C"/>
</dbReference>
<evidence type="ECO:0000256" key="2">
    <source>
        <dbReference type="ARBA" id="ARBA00008467"/>
    </source>
</evidence>
<keyword evidence="10 14" id="KW-0012">Acyltransferase</keyword>
<dbReference type="Pfam" id="PF02801">
    <property type="entry name" value="Ketoacyl-synt_C"/>
    <property type="match status" value="1"/>
</dbReference>
<evidence type="ECO:0000256" key="6">
    <source>
        <dbReference type="ARBA" id="ARBA00022679"/>
    </source>
</evidence>
<evidence type="ECO:0000313" key="19">
    <source>
        <dbReference type="Proteomes" id="UP000000263"/>
    </source>
</evidence>
<dbReference type="eggNOG" id="COG0304">
    <property type="taxonomic scope" value="Bacteria"/>
</dbReference>
<comment type="similarity">
    <text evidence="2 14 16">Belongs to the thiolase-like superfamily. Beta-ketoacyl-ACP synthases family.</text>
</comment>
<comment type="pathway">
    <text evidence="1 14">Lipid metabolism; fatty acid biosynthesis.</text>
</comment>
<dbReference type="KEGG" id="rca:Rcas_1492"/>
<dbReference type="CDD" id="cd00834">
    <property type="entry name" value="KAS_I_II"/>
    <property type="match status" value="1"/>
</dbReference>
<gene>
    <name evidence="18" type="ordered locus">Rcas_1492</name>
</gene>
<dbReference type="GO" id="GO:0004315">
    <property type="term" value="F:3-oxoacyl-[acyl-carrier-protein] synthase activity"/>
    <property type="evidence" value="ECO:0007669"/>
    <property type="project" value="UniProtKB-UniRule"/>
</dbReference>
<dbReference type="PROSITE" id="PS52004">
    <property type="entry name" value="KS3_2"/>
    <property type="match status" value="1"/>
</dbReference>
<dbReference type="HOGENOM" id="CLU_000022_69_2_0"/>
<dbReference type="PIRSF" id="PIRSF000447">
    <property type="entry name" value="KAS_II"/>
    <property type="match status" value="1"/>
</dbReference>
<dbReference type="InterPro" id="IPR017568">
    <property type="entry name" value="3-oxoacyl-ACP_synth-2"/>
</dbReference>
<evidence type="ECO:0000256" key="5">
    <source>
        <dbReference type="ARBA" id="ARBA00022516"/>
    </source>
</evidence>
<dbReference type="EC" id="2.3.1.179" evidence="3 14"/>
<dbReference type="Proteomes" id="UP000000263">
    <property type="component" value="Chromosome"/>
</dbReference>
<evidence type="ECO:0000256" key="16">
    <source>
        <dbReference type="RuleBase" id="RU003694"/>
    </source>
</evidence>
<dbReference type="STRING" id="383372.Rcas_1492"/>
<dbReference type="InterPro" id="IPR020841">
    <property type="entry name" value="PKS_Beta-ketoAc_synthase_dom"/>
</dbReference>
<dbReference type="Gene3D" id="3.40.47.10">
    <property type="match status" value="1"/>
</dbReference>
<dbReference type="SMART" id="SM00825">
    <property type="entry name" value="PKS_KS"/>
    <property type="match status" value="1"/>
</dbReference>
<keyword evidence="7" id="KW-0276">Fatty acid metabolism</keyword>
<dbReference type="InterPro" id="IPR014030">
    <property type="entry name" value="Ketoacyl_synth_N"/>
</dbReference>
<evidence type="ECO:0000256" key="15">
    <source>
        <dbReference type="PIRSR" id="PIRSR000447-1"/>
    </source>
</evidence>
<dbReference type="FunFam" id="3.40.47.10:FF:000029">
    <property type="entry name" value="3-oxoacyl-[acyl-carrier-protein] synthase 1"/>
    <property type="match status" value="1"/>
</dbReference>
<name>A7NJB6_ROSCS</name>
<comment type="function">
    <text evidence="11 14">Involved in the type II fatty acid elongation cycle. Catalyzes the elongation of a wide range of acyl-ACP by the addition of two carbons from malonyl-ACP to an acyl acceptor. Can efficiently catalyze the conversion of palmitoleoyl-ACP (cis-hexadec-9-enoyl-ACP) to cis-vaccenoyl-ACP (cis-octadec-11-enoyl-ACP), an essential step in the thermal regulation of fatty acid composition.</text>
</comment>
<dbReference type="PROSITE" id="PS00606">
    <property type="entry name" value="KS3_1"/>
    <property type="match status" value="1"/>
</dbReference>
<comment type="catalytic activity">
    <reaction evidence="13 14">
        <text>a fatty acyl-[ACP] + malonyl-[ACP] + H(+) = a 3-oxoacyl-[ACP] + holo-[ACP] + CO2</text>
        <dbReference type="Rhea" id="RHEA:22836"/>
        <dbReference type="Rhea" id="RHEA-COMP:9623"/>
        <dbReference type="Rhea" id="RHEA-COMP:9685"/>
        <dbReference type="Rhea" id="RHEA-COMP:9916"/>
        <dbReference type="Rhea" id="RHEA-COMP:14125"/>
        <dbReference type="ChEBI" id="CHEBI:15378"/>
        <dbReference type="ChEBI" id="CHEBI:16526"/>
        <dbReference type="ChEBI" id="CHEBI:64479"/>
        <dbReference type="ChEBI" id="CHEBI:78449"/>
        <dbReference type="ChEBI" id="CHEBI:78776"/>
        <dbReference type="ChEBI" id="CHEBI:138651"/>
    </reaction>
</comment>
<dbReference type="EMBL" id="CP000804">
    <property type="protein sequence ID" value="ABU57586.1"/>
    <property type="molecule type" value="Genomic_DNA"/>
</dbReference>
<dbReference type="GO" id="GO:0005829">
    <property type="term" value="C:cytosol"/>
    <property type="evidence" value="ECO:0007669"/>
    <property type="project" value="TreeGrafter"/>
</dbReference>
<keyword evidence="6 14" id="KW-0808">Transferase</keyword>
<organism evidence="18 19">
    <name type="scientific">Roseiflexus castenholzii (strain DSM 13941 / HLO8)</name>
    <dbReference type="NCBI Taxonomy" id="383372"/>
    <lineage>
        <taxon>Bacteria</taxon>
        <taxon>Bacillati</taxon>
        <taxon>Chloroflexota</taxon>
        <taxon>Chloroflexia</taxon>
        <taxon>Chloroflexales</taxon>
        <taxon>Roseiflexineae</taxon>
        <taxon>Roseiflexaceae</taxon>
        <taxon>Roseiflexus</taxon>
    </lineage>
</organism>
<feature type="domain" description="Ketosynthase family 3 (KS3)" evidence="17">
    <location>
        <begin position="12"/>
        <end position="420"/>
    </location>
</feature>
<accession>A7NJB6</accession>
<sequence>MGQERLSAMSVGQRVVITGLGAVTPCGNTVPLLWEALLAGRSGIGPITRFDASGFVIRIAGEVRGFALDPAVDAREARRMPLYVRYALNAVLEAVRDARLDMAREDPEQVGVVFGSGAGGLDLIFDNHDVLRERGPRRVSPTLIANMIPDSASGYIAIQLGAQGPNMAVVAACSTGGHNVGEAYELIRRGDAAVVIAGGSEAPIHPTIVASFSNMRGLAEDNLNPERACKPFDARRDGFILSEGAGALVLESLDHALARGAPIVAEIVGYGNSCDAGDMIAADDQGRGAARAMATALRKSGLPPEAVDYINAHGTGTPLNDLAETRAIKAVFGDHAYRVAISSTKSMLGHMMGAAGAVEALICALVIRDGRIPPTINLDEPDPDCDLDYVPNTARTAEVRAALSNSIGLGGHNSALIMRRFEG</sequence>
<dbReference type="SUPFAM" id="SSF53901">
    <property type="entry name" value="Thiolase-like"/>
    <property type="match status" value="2"/>
</dbReference>
<reference evidence="18 19" key="1">
    <citation type="submission" date="2007-08" db="EMBL/GenBank/DDBJ databases">
        <title>Complete sequence of Roseiflexus castenholzii DSM 13941.</title>
        <authorList>
            <consortium name="US DOE Joint Genome Institute"/>
            <person name="Copeland A."/>
            <person name="Lucas S."/>
            <person name="Lapidus A."/>
            <person name="Barry K."/>
            <person name="Glavina del Rio T."/>
            <person name="Dalin E."/>
            <person name="Tice H."/>
            <person name="Pitluck S."/>
            <person name="Thompson L.S."/>
            <person name="Brettin T."/>
            <person name="Bruce D."/>
            <person name="Detter J.C."/>
            <person name="Han C."/>
            <person name="Tapia R."/>
            <person name="Schmutz J."/>
            <person name="Larimer F."/>
            <person name="Land M."/>
            <person name="Hauser L."/>
            <person name="Kyrpides N."/>
            <person name="Mikhailova N."/>
            <person name="Bryant D.A."/>
            <person name="Hanada S."/>
            <person name="Tsukatani Y."/>
            <person name="Richardson P."/>
        </authorList>
    </citation>
    <scope>NUCLEOTIDE SEQUENCE [LARGE SCALE GENOMIC DNA]</scope>
    <source>
        <strain evidence="19">DSM 13941 / HLO8</strain>
    </source>
</reference>
<evidence type="ECO:0000256" key="11">
    <source>
        <dbReference type="ARBA" id="ARBA00024006"/>
    </source>
</evidence>
<dbReference type="InterPro" id="IPR000794">
    <property type="entry name" value="Beta-ketoacyl_synthase"/>
</dbReference>
<evidence type="ECO:0000256" key="10">
    <source>
        <dbReference type="ARBA" id="ARBA00023315"/>
    </source>
</evidence>
<comment type="catalytic activity">
    <reaction evidence="12 14">
        <text>(9Z)-hexadecenoyl-[ACP] + malonyl-[ACP] + H(+) = 3-oxo-(11Z)-octadecenoyl-[ACP] + holo-[ACP] + CO2</text>
        <dbReference type="Rhea" id="RHEA:55040"/>
        <dbReference type="Rhea" id="RHEA-COMP:9623"/>
        <dbReference type="Rhea" id="RHEA-COMP:9685"/>
        <dbReference type="Rhea" id="RHEA-COMP:10800"/>
        <dbReference type="Rhea" id="RHEA-COMP:14074"/>
        <dbReference type="ChEBI" id="CHEBI:15378"/>
        <dbReference type="ChEBI" id="CHEBI:16526"/>
        <dbReference type="ChEBI" id="CHEBI:64479"/>
        <dbReference type="ChEBI" id="CHEBI:78449"/>
        <dbReference type="ChEBI" id="CHEBI:83989"/>
        <dbReference type="ChEBI" id="CHEBI:138538"/>
        <dbReference type="EC" id="2.3.1.179"/>
    </reaction>
</comment>
<dbReference type="InterPro" id="IPR016039">
    <property type="entry name" value="Thiolase-like"/>
</dbReference>
<evidence type="ECO:0000313" key="18">
    <source>
        <dbReference type="EMBL" id="ABU57586.1"/>
    </source>
</evidence>
<evidence type="ECO:0000256" key="7">
    <source>
        <dbReference type="ARBA" id="ARBA00022832"/>
    </source>
</evidence>
<dbReference type="AlphaFoldDB" id="A7NJB6"/>
<keyword evidence="5 14" id="KW-0444">Lipid biosynthesis</keyword>
<dbReference type="InterPro" id="IPR018201">
    <property type="entry name" value="Ketoacyl_synth_AS"/>
</dbReference>
<evidence type="ECO:0000256" key="12">
    <source>
        <dbReference type="ARBA" id="ARBA00047318"/>
    </source>
</evidence>